<keyword evidence="3" id="KW-1003">Cell membrane</keyword>
<dbReference type="OrthoDB" id="9813298at2"/>
<feature type="transmembrane region" description="Helical" evidence="7">
    <location>
        <begin position="26"/>
        <end position="48"/>
    </location>
</feature>
<keyword evidence="9" id="KW-1185">Reference proteome</keyword>
<dbReference type="EMBL" id="LNTY01000036">
    <property type="protein sequence ID" value="KXF81139.1"/>
    <property type="molecule type" value="Genomic_DNA"/>
</dbReference>
<feature type="transmembrane region" description="Helical" evidence="7">
    <location>
        <begin position="201"/>
        <end position="219"/>
    </location>
</feature>
<feature type="transmembrane region" description="Helical" evidence="7">
    <location>
        <begin position="54"/>
        <end position="72"/>
    </location>
</feature>
<evidence type="ECO:0000313" key="9">
    <source>
        <dbReference type="Proteomes" id="UP000070529"/>
    </source>
</evidence>
<sequence>MNDRFVSTSQTQESVLATNKVLRNTYALLSMTLITSAIAAFIALVVGISPMMSLGMTLGALAIVFFVLPKAVNSSSGIVWTFVFTSLMGASLGPTLAYHLNLAGGPSVIMQALGTTGLVFLGLSAYAISSKKDFSFMGGFLVAGVIALLVAMIANIFLAIPALSLAISTIAVLIFSAFILYDTSNIINGGETNYIRATVSLYLDIFNIFVHLLSILGIMNSDD</sequence>
<feature type="transmembrane region" description="Helical" evidence="7">
    <location>
        <begin position="79"/>
        <end position="97"/>
    </location>
</feature>
<dbReference type="RefSeq" id="WP_067418033.1">
    <property type="nucleotide sequence ID" value="NZ_LNTY01000036.1"/>
</dbReference>
<evidence type="ECO:0000256" key="1">
    <source>
        <dbReference type="ARBA" id="ARBA00004651"/>
    </source>
</evidence>
<reference evidence="8 9" key="1">
    <citation type="submission" date="2015-11" db="EMBL/GenBank/DDBJ databases">
        <title>Genomic Taxonomy of the Vibrionaceae.</title>
        <authorList>
            <person name="Gomez-Gil B."/>
            <person name="Enciso-Ibarra J."/>
        </authorList>
    </citation>
    <scope>NUCLEOTIDE SEQUENCE [LARGE SCALE GENOMIC DNA]</scope>
    <source>
        <strain evidence="8 9">CAIM 912</strain>
    </source>
</reference>
<evidence type="ECO:0000256" key="4">
    <source>
        <dbReference type="ARBA" id="ARBA00022692"/>
    </source>
</evidence>
<dbReference type="AlphaFoldDB" id="A0A135I6S5"/>
<dbReference type="InterPro" id="IPR006214">
    <property type="entry name" value="Bax_inhibitor_1-related"/>
</dbReference>
<dbReference type="CDD" id="cd10433">
    <property type="entry name" value="YccA_like"/>
    <property type="match status" value="1"/>
</dbReference>
<feature type="transmembrane region" description="Helical" evidence="7">
    <location>
        <begin position="163"/>
        <end position="181"/>
    </location>
</feature>
<protein>
    <recommendedName>
        <fullName evidence="10">BAX inhibitor protein</fullName>
    </recommendedName>
</protein>
<evidence type="ECO:0000313" key="8">
    <source>
        <dbReference type="EMBL" id="KXF81139.1"/>
    </source>
</evidence>
<dbReference type="GO" id="GO:0005886">
    <property type="term" value="C:plasma membrane"/>
    <property type="evidence" value="ECO:0007669"/>
    <property type="project" value="UniProtKB-SubCell"/>
</dbReference>
<gene>
    <name evidence="8" type="ORF">ATN88_19520</name>
</gene>
<proteinExistence type="inferred from homology"/>
<organism evidence="8 9">
    <name type="scientific">Enterovibrio coralii</name>
    <dbReference type="NCBI Taxonomy" id="294935"/>
    <lineage>
        <taxon>Bacteria</taxon>
        <taxon>Pseudomonadati</taxon>
        <taxon>Pseudomonadota</taxon>
        <taxon>Gammaproteobacteria</taxon>
        <taxon>Vibrionales</taxon>
        <taxon>Vibrionaceae</taxon>
        <taxon>Enterovibrio</taxon>
    </lineage>
</organism>
<comment type="caution">
    <text evidence="8">The sequence shown here is derived from an EMBL/GenBank/DDBJ whole genome shotgun (WGS) entry which is preliminary data.</text>
</comment>
<evidence type="ECO:0000256" key="3">
    <source>
        <dbReference type="ARBA" id="ARBA00022475"/>
    </source>
</evidence>
<dbReference type="PANTHER" id="PTHR23291:SF115">
    <property type="entry name" value="MODULATOR OF FTSH PROTEASE YCCA"/>
    <property type="match status" value="1"/>
</dbReference>
<dbReference type="Proteomes" id="UP000070529">
    <property type="component" value="Unassembled WGS sequence"/>
</dbReference>
<evidence type="ECO:0000256" key="6">
    <source>
        <dbReference type="ARBA" id="ARBA00023136"/>
    </source>
</evidence>
<dbReference type="Pfam" id="PF01027">
    <property type="entry name" value="Bax1-I"/>
    <property type="match status" value="1"/>
</dbReference>
<keyword evidence="5 7" id="KW-1133">Transmembrane helix</keyword>
<comment type="similarity">
    <text evidence="2 7">Belongs to the BI1 family.</text>
</comment>
<comment type="subcellular location">
    <subcellularLocation>
        <location evidence="1">Cell membrane</location>
        <topology evidence="1">Multi-pass membrane protein</topology>
    </subcellularLocation>
</comment>
<feature type="transmembrane region" description="Helical" evidence="7">
    <location>
        <begin position="109"/>
        <end position="129"/>
    </location>
</feature>
<accession>A0A135I6S5</accession>
<evidence type="ECO:0000256" key="7">
    <source>
        <dbReference type="RuleBase" id="RU004379"/>
    </source>
</evidence>
<dbReference type="STRING" id="294935.ATN88_19520"/>
<evidence type="ECO:0008006" key="10">
    <source>
        <dbReference type="Google" id="ProtNLM"/>
    </source>
</evidence>
<feature type="transmembrane region" description="Helical" evidence="7">
    <location>
        <begin position="136"/>
        <end position="157"/>
    </location>
</feature>
<evidence type="ECO:0000256" key="2">
    <source>
        <dbReference type="ARBA" id="ARBA00010350"/>
    </source>
</evidence>
<keyword evidence="6 7" id="KW-0472">Membrane</keyword>
<name>A0A135I6S5_9GAMM</name>
<dbReference type="PANTHER" id="PTHR23291">
    <property type="entry name" value="BAX INHIBITOR-RELATED"/>
    <property type="match status" value="1"/>
</dbReference>
<evidence type="ECO:0000256" key="5">
    <source>
        <dbReference type="ARBA" id="ARBA00022989"/>
    </source>
</evidence>
<keyword evidence="4 7" id="KW-0812">Transmembrane</keyword>